<sequence>DTVVGTCNTTYSFGGSEKGRLMLIKQRTQSECTNVPRMGHNSFGATNCAGKLQDELVATT</sequence>
<dbReference type="Proteomes" id="UP000076858">
    <property type="component" value="Unassembled WGS sequence"/>
</dbReference>
<protein>
    <submittedName>
        <fullName evidence="1">Uncharacterized protein</fullName>
    </submittedName>
</protein>
<keyword evidence="2" id="KW-1185">Reference proteome</keyword>
<organism evidence="1 2">
    <name type="scientific">Daphnia magna</name>
    <dbReference type="NCBI Taxonomy" id="35525"/>
    <lineage>
        <taxon>Eukaryota</taxon>
        <taxon>Metazoa</taxon>
        <taxon>Ecdysozoa</taxon>
        <taxon>Arthropoda</taxon>
        <taxon>Crustacea</taxon>
        <taxon>Branchiopoda</taxon>
        <taxon>Diplostraca</taxon>
        <taxon>Cladocera</taxon>
        <taxon>Anomopoda</taxon>
        <taxon>Daphniidae</taxon>
        <taxon>Daphnia</taxon>
    </lineage>
</organism>
<reference evidence="1 2" key="1">
    <citation type="submission" date="2016-03" db="EMBL/GenBank/DDBJ databases">
        <title>EvidentialGene: Evidence-directed Construction of Genes on Genomes.</title>
        <authorList>
            <person name="Gilbert D.G."/>
            <person name="Choi J.-H."/>
            <person name="Mockaitis K."/>
            <person name="Colbourne J."/>
            <person name="Pfrender M."/>
        </authorList>
    </citation>
    <scope>NUCLEOTIDE SEQUENCE [LARGE SCALE GENOMIC DNA]</scope>
    <source>
        <strain evidence="1 2">Xinb3</strain>
        <tissue evidence="1">Complete organism</tissue>
    </source>
</reference>
<gene>
    <name evidence="1" type="ORF">APZ42_006935</name>
</gene>
<dbReference type="AlphaFoldDB" id="A0A164FM53"/>
<comment type="caution">
    <text evidence="1">The sequence shown here is derived from an EMBL/GenBank/DDBJ whole genome shotgun (WGS) entry which is preliminary data.</text>
</comment>
<accession>A0A164FM53</accession>
<evidence type="ECO:0000313" key="1">
    <source>
        <dbReference type="EMBL" id="KZR97929.1"/>
    </source>
</evidence>
<dbReference type="EMBL" id="LRGB01019548">
    <property type="protein sequence ID" value="KZR97929.1"/>
    <property type="molecule type" value="Genomic_DNA"/>
</dbReference>
<evidence type="ECO:0000313" key="2">
    <source>
        <dbReference type="Proteomes" id="UP000076858"/>
    </source>
</evidence>
<feature type="non-terminal residue" evidence="1">
    <location>
        <position position="1"/>
    </location>
</feature>
<feature type="non-terminal residue" evidence="1">
    <location>
        <position position="60"/>
    </location>
</feature>
<name>A0A164FM53_9CRUS</name>
<proteinExistence type="predicted"/>